<dbReference type="InterPro" id="IPR014729">
    <property type="entry name" value="Rossmann-like_a/b/a_fold"/>
</dbReference>
<feature type="short sequence motif" description="'KMSKS' region" evidence="11">
    <location>
        <begin position="234"/>
        <end position="238"/>
    </location>
</feature>
<dbReference type="InterPro" id="IPR054608">
    <property type="entry name" value="SYY-like_C"/>
</dbReference>
<feature type="binding site" evidence="11">
    <location>
        <position position="34"/>
    </location>
    <ligand>
        <name>L-tyrosine</name>
        <dbReference type="ChEBI" id="CHEBI:58315"/>
    </ligand>
</feature>
<dbReference type="GO" id="GO:0003723">
    <property type="term" value="F:RNA binding"/>
    <property type="evidence" value="ECO:0007669"/>
    <property type="project" value="UniProtKB-KW"/>
</dbReference>
<dbReference type="GO" id="GO:0004831">
    <property type="term" value="F:tyrosine-tRNA ligase activity"/>
    <property type="evidence" value="ECO:0007669"/>
    <property type="project" value="UniProtKB-UniRule"/>
</dbReference>
<dbReference type="Gene3D" id="3.10.290.10">
    <property type="entry name" value="RNA-binding S4 domain"/>
    <property type="match status" value="1"/>
</dbReference>
<organism evidence="14 15">
    <name type="scientific">Cellulophaga baltica</name>
    <dbReference type="NCBI Taxonomy" id="76594"/>
    <lineage>
        <taxon>Bacteria</taxon>
        <taxon>Pseudomonadati</taxon>
        <taxon>Bacteroidota</taxon>
        <taxon>Flavobacteriia</taxon>
        <taxon>Flavobacteriales</taxon>
        <taxon>Flavobacteriaceae</taxon>
        <taxon>Cellulophaga</taxon>
    </lineage>
</organism>
<dbReference type="InterPro" id="IPR002305">
    <property type="entry name" value="aa-tRNA-synth_Ic"/>
</dbReference>
<keyword evidence="8 11" id="KW-0030">Aminoacyl-tRNA synthetase</keyword>
<evidence type="ECO:0000256" key="5">
    <source>
        <dbReference type="ARBA" id="ARBA00022840"/>
    </source>
</evidence>
<dbReference type="EMBL" id="FNBD01000005">
    <property type="protein sequence ID" value="SDE94245.1"/>
    <property type="molecule type" value="Genomic_DNA"/>
</dbReference>
<dbReference type="PANTHER" id="PTHR11766:SF0">
    <property type="entry name" value="TYROSINE--TRNA LIGASE, MITOCHONDRIAL"/>
    <property type="match status" value="1"/>
</dbReference>
<feature type="domain" description="Tyrosine--tRNA ligase SYY-like C-terminal" evidence="13">
    <location>
        <begin position="345"/>
        <end position="428"/>
    </location>
</feature>
<evidence type="ECO:0000256" key="8">
    <source>
        <dbReference type="ARBA" id="ARBA00023146"/>
    </source>
</evidence>
<keyword evidence="3 11" id="KW-0436">Ligase</keyword>
<dbReference type="GO" id="GO:0005524">
    <property type="term" value="F:ATP binding"/>
    <property type="evidence" value="ECO:0007669"/>
    <property type="project" value="UniProtKB-UniRule"/>
</dbReference>
<comment type="function">
    <text evidence="11">Catalyzes the attachment of tyrosine to tRNA(Tyr) in a two-step reaction: tyrosine is first activated by ATP to form Tyr-AMP and then transferred to the acceptor end of tRNA(Tyr).</text>
</comment>
<feature type="binding site" evidence="11">
    <location>
        <position position="174"/>
    </location>
    <ligand>
        <name>L-tyrosine</name>
        <dbReference type="ChEBI" id="CHEBI:58315"/>
    </ligand>
</feature>
<evidence type="ECO:0000256" key="9">
    <source>
        <dbReference type="ARBA" id="ARBA00048248"/>
    </source>
</evidence>
<evidence type="ECO:0000313" key="15">
    <source>
        <dbReference type="Proteomes" id="UP000182114"/>
    </source>
</evidence>
<dbReference type="GO" id="GO:0042803">
    <property type="term" value="F:protein homodimerization activity"/>
    <property type="evidence" value="ECO:0007669"/>
    <property type="project" value="UniProtKB-ARBA"/>
</dbReference>
<evidence type="ECO:0000256" key="12">
    <source>
        <dbReference type="PROSITE-ProRule" id="PRU00182"/>
    </source>
</evidence>
<protein>
    <recommendedName>
        <fullName evidence="11">Tyrosine--tRNA ligase</fullName>
        <ecNumber evidence="11">6.1.1.1</ecNumber>
    </recommendedName>
    <alternativeName>
        <fullName evidence="11">Tyrosyl-tRNA synthetase</fullName>
        <shortName evidence="11">TyrRS</shortName>
    </alternativeName>
</protein>
<dbReference type="Gene3D" id="1.10.240.10">
    <property type="entry name" value="Tyrosyl-Transfer RNA Synthetase"/>
    <property type="match status" value="1"/>
</dbReference>
<feature type="binding site" evidence="11">
    <location>
        <position position="237"/>
    </location>
    <ligand>
        <name>ATP</name>
        <dbReference type="ChEBI" id="CHEBI:30616"/>
    </ligand>
</feature>
<dbReference type="CDD" id="cd00805">
    <property type="entry name" value="TyrRS_core"/>
    <property type="match status" value="1"/>
</dbReference>
<dbReference type="Pfam" id="PF22421">
    <property type="entry name" value="SYY_C-terminal"/>
    <property type="match status" value="1"/>
</dbReference>
<dbReference type="SUPFAM" id="SSF55174">
    <property type="entry name" value="Alpha-L RNA-binding motif"/>
    <property type="match status" value="1"/>
</dbReference>
<keyword evidence="15" id="KW-1185">Reference proteome</keyword>
<evidence type="ECO:0000259" key="13">
    <source>
        <dbReference type="Pfam" id="PF22421"/>
    </source>
</evidence>
<dbReference type="NCBIfam" id="TIGR00234">
    <property type="entry name" value="tyrS"/>
    <property type="match status" value="1"/>
</dbReference>
<name>A0A1G7H1M1_9FLAO</name>
<dbReference type="InterPro" id="IPR024088">
    <property type="entry name" value="Tyr-tRNA-ligase_bac-type"/>
</dbReference>
<dbReference type="HAMAP" id="MF_02006">
    <property type="entry name" value="Tyr_tRNA_synth_type1"/>
    <property type="match status" value="1"/>
</dbReference>
<dbReference type="GO" id="GO:0005829">
    <property type="term" value="C:cytosol"/>
    <property type="evidence" value="ECO:0007669"/>
    <property type="project" value="TreeGrafter"/>
</dbReference>
<evidence type="ECO:0000256" key="10">
    <source>
        <dbReference type="ARBA" id="ARBA00060965"/>
    </source>
</evidence>
<dbReference type="FunFam" id="1.10.240.10:FF:000001">
    <property type="entry name" value="Tyrosine--tRNA ligase"/>
    <property type="match status" value="1"/>
</dbReference>
<dbReference type="PANTHER" id="PTHR11766">
    <property type="entry name" value="TYROSYL-TRNA SYNTHETASE"/>
    <property type="match status" value="1"/>
</dbReference>
<dbReference type="Proteomes" id="UP000182114">
    <property type="component" value="Unassembled WGS sequence"/>
</dbReference>
<dbReference type="Gene3D" id="3.40.50.620">
    <property type="entry name" value="HUPs"/>
    <property type="match status" value="1"/>
</dbReference>
<evidence type="ECO:0000256" key="4">
    <source>
        <dbReference type="ARBA" id="ARBA00022741"/>
    </source>
</evidence>
<keyword evidence="7 11" id="KW-0648">Protein biosynthesis</keyword>
<comment type="catalytic activity">
    <reaction evidence="9 11">
        <text>tRNA(Tyr) + L-tyrosine + ATP = L-tyrosyl-tRNA(Tyr) + AMP + diphosphate + H(+)</text>
        <dbReference type="Rhea" id="RHEA:10220"/>
        <dbReference type="Rhea" id="RHEA-COMP:9706"/>
        <dbReference type="Rhea" id="RHEA-COMP:9707"/>
        <dbReference type="ChEBI" id="CHEBI:15378"/>
        <dbReference type="ChEBI" id="CHEBI:30616"/>
        <dbReference type="ChEBI" id="CHEBI:33019"/>
        <dbReference type="ChEBI" id="CHEBI:58315"/>
        <dbReference type="ChEBI" id="CHEBI:78442"/>
        <dbReference type="ChEBI" id="CHEBI:78536"/>
        <dbReference type="ChEBI" id="CHEBI:456215"/>
        <dbReference type="EC" id="6.1.1.1"/>
    </reaction>
</comment>
<evidence type="ECO:0000256" key="1">
    <source>
        <dbReference type="ARBA" id="ARBA00004496"/>
    </source>
</evidence>
<dbReference type="eggNOG" id="COG0162">
    <property type="taxonomic scope" value="Bacteria"/>
</dbReference>
<dbReference type="SUPFAM" id="SSF52374">
    <property type="entry name" value="Nucleotidylyl transferase"/>
    <property type="match status" value="1"/>
</dbReference>
<evidence type="ECO:0000256" key="6">
    <source>
        <dbReference type="ARBA" id="ARBA00022884"/>
    </source>
</evidence>
<dbReference type="InterPro" id="IPR036986">
    <property type="entry name" value="S4_RNA-bd_sf"/>
</dbReference>
<feature type="short sequence motif" description="'HIGH' region" evidence="11">
    <location>
        <begin position="39"/>
        <end position="48"/>
    </location>
</feature>
<evidence type="ECO:0000256" key="2">
    <source>
        <dbReference type="ARBA" id="ARBA00022490"/>
    </source>
</evidence>
<reference evidence="15" key="1">
    <citation type="submission" date="2016-10" db="EMBL/GenBank/DDBJ databases">
        <authorList>
            <person name="Varghese N."/>
            <person name="Submissions S."/>
        </authorList>
    </citation>
    <scope>NUCLEOTIDE SEQUENCE [LARGE SCALE GENOMIC DNA]</scope>
    <source>
        <strain evidence="15">DSM 24729</strain>
    </source>
</reference>
<dbReference type="GO" id="GO:0006437">
    <property type="term" value="P:tyrosyl-tRNA aminoacylation"/>
    <property type="evidence" value="ECO:0007669"/>
    <property type="project" value="UniProtKB-UniRule"/>
</dbReference>
<evidence type="ECO:0000256" key="11">
    <source>
        <dbReference type="HAMAP-Rule" id="MF_02006"/>
    </source>
</evidence>
<comment type="similarity">
    <text evidence="10 11">Belongs to the class-I aminoacyl-tRNA synthetase family. TyrS type 1 subfamily.</text>
</comment>
<keyword evidence="6 12" id="KW-0694">RNA-binding</keyword>
<dbReference type="EC" id="6.1.1.1" evidence="11"/>
<feature type="binding site" evidence="11">
    <location>
        <position position="178"/>
    </location>
    <ligand>
        <name>L-tyrosine</name>
        <dbReference type="ChEBI" id="CHEBI:58315"/>
    </ligand>
</feature>
<accession>A0A1G7H1M1</accession>
<comment type="subcellular location">
    <subcellularLocation>
        <location evidence="1 11">Cytoplasm</location>
    </subcellularLocation>
</comment>
<keyword evidence="5 11" id="KW-0067">ATP-binding</keyword>
<dbReference type="PROSITE" id="PS00178">
    <property type="entry name" value="AA_TRNA_LIGASE_I"/>
    <property type="match status" value="1"/>
</dbReference>
<comment type="subunit">
    <text evidence="11">Homodimer.</text>
</comment>
<dbReference type="InterPro" id="IPR001412">
    <property type="entry name" value="aa-tRNA-synth_I_CS"/>
</dbReference>
<dbReference type="RefSeq" id="WP_074538334.1">
    <property type="nucleotide sequence ID" value="NZ_FNBD01000005.1"/>
</dbReference>
<dbReference type="Pfam" id="PF00579">
    <property type="entry name" value="tRNA-synt_1b"/>
    <property type="match status" value="1"/>
</dbReference>
<proteinExistence type="inferred from homology"/>
<dbReference type="AlphaFoldDB" id="A0A1G7H1M1"/>
<dbReference type="PROSITE" id="PS50889">
    <property type="entry name" value="S4"/>
    <property type="match status" value="1"/>
</dbReference>
<evidence type="ECO:0000256" key="3">
    <source>
        <dbReference type="ARBA" id="ARBA00022598"/>
    </source>
</evidence>
<dbReference type="PRINTS" id="PR01040">
    <property type="entry name" value="TRNASYNTHTYR"/>
</dbReference>
<gene>
    <name evidence="11" type="primary">tyrS</name>
    <name evidence="14" type="ORF">SAMN04487992_105210</name>
</gene>
<evidence type="ECO:0000256" key="7">
    <source>
        <dbReference type="ARBA" id="ARBA00022917"/>
    </source>
</evidence>
<dbReference type="InterPro" id="IPR024107">
    <property type="entry name" value="Tyr-tRNA-ligase_bac_1"/>
</dbReference>
<keyword evidence="2 11" id="KW-0963">Cytoplasm</keyword>
<evidence type="ECO:0000313" key="14">
    <source>
        <dbReference type="EMBL" id="SDE94245.1"/>
    </source>
</evidence>
<sequence length="431" mass="48475">MKTNFVAELKWRGMLHDAMPGTEEHLMNEMQSAYVGIDPTADSLHIGHLVGVMMLRHFQLAGHKPYALIGGATGMIGDPSGKSAERNLLDEKTLRHNQDALKAQLSRFLDFSSDADNAAILVNNYDWMKDFSFLEFIRDVGKHITVNYMMAKDSVKKRLSSEAKEGMSFTEFTYQLVQGYDFLHLFKEHNCTLQMGGSDQWGNITTGTELIRRIGGGKGYALTCPLITKADGTKFGKTEGGNVWLDAERTSPYKFYQYWLNTSDEDAEKYIKIFTFIAKEEIEALVAEHKEVPHLRVLQKRLADEITVMVHSQEDLDNAVEASGILFGKSTAASLKKLNEKTFLDIFEGVPQAEVTMADVEEGLDMIGALAAKTNFLGSNGEARRELKQNSISVNKEKVKEDYVITKEDLINDKFVLLQRGKKNYFVILVK</sequence>
<dbReference type="FunFam" id="3.40.50.620:FF:000008">
    <property type="entry name" value="Tyrosine--tRNA ligase"/>
    <property type="match status" value="1"/>
</dbReference>
<keyword evidence="4 11" id="KW-0547">Nucleotide-binding</keyword>
<dbReference type="InterPro" id="IPR002307">
    <property type="entry name" value="Tyr-tRNA-ligase"/>
</dbReference>